<accession>A0A9E7GHG7</accession>
<evidence type="ECO:0000256" key="1">
    <source>
        <dbReference type="SAM" id="MobiDB-lite"/>
    </source>
</evidence>
<reference evidence="2" key="1">
    <citation type="submission" date="2022-05" db="EMBL/GenBank/DDBJ databases">
        <title>The Musa troglodytarum L. genome provides insights into the mechanism of non-climacteric behaviour and enrichment of carotenoids.</title>
        <authorList>
            <person name="Wang J."/>
        </authorList>
    </citation>
    <scope>NUCLEOTIDE SEQUENCE</scope>
    <source>
        <tissue evidence="2">Leaf</tissue>
    </source>
</reference>
<feature type="compositionally biased region" description="Polar residues" evidence="1">
    <location>
        <begin position="54"/>
        <end position="71"/>
    </location>
</feature>
<dbReference type="AlphaFoldDB" id="A0A9E7GHG7"/>
<feature type="compositionally biased region" description="Basic residues" evidence="1">
    <location>
        <begin position="1"/>
        <end position="16"/>
    </location>
</feature>
<evidence type="ECO:0000313" key="3">
    <source>
        <dbReference type="Proteomes" id="UP001055439"/>
    </source>
</evidence>
<name>A0A9E7GHG7_9LILI</name>
<dbReference type="Proteomes" id="UP001055439">
    <property type="component" value="Chromosome 6"/>
</dbReference>
<protein>
    <submittedName>
        <fullName evidence="2">Uncharacterized protein</fullName>
    </submittedName>
</protein>
<evidence type="ECO:0000313" key="2">
    <source>
        <dbReference type="EMBL" id="URE12069.1"/>
    </source>
</evidence>
<organism evidence="2 3">
    <name type="scientific">Musa troglodytarum</name>
    <name type="common">fe'i banana</name>
    <dbReference type="NCBI Taxonomy" id="320322"/>
    <lineage>
        <taxon>Eukaryota</taxon>
        <taxon>Viridiplantae</taxon>
        <taxon>Streptophyta</taxon>
        <taxon>Embryophyta</taxon>
        <taxon>Tracheophyta</taxon>
        <taxon>Spermatophyta</taxon>
        <taxon>Magnoliopsida</taxon>
        <taxon>Liliopsida</taxon>
        <taxon>Zingiberales</taxon>
        <taxon>Musaceae</taxon>
        <taxon>Musa</taxon>
    </lineage>
</organism>
<proteinExistence type="predicted"/>
<keyword evidence="3" id="KW-1185">Reference proteome</keyword>
<sequence>MSRRRHSRGTGRRAMRPRSLGRGSSLERVTRRKWNRGSGRFAGPTKTMGVGFLGSTSTGRPKNSSTESTRR</sequence>
<gene>
    <name evidence="2" type="ORF">MUK42_04173</name>
</gene>
<feature type="region of interest" description="Disordered" evidence="1">
    <location>
        <begin position="1"/>
        <end position="71"/>
    </location>
</feature>
<dbReference type="EMBL" id="CP097508">
    <property type="protein sequence ID" value="URE12069.1"/>
    <property type="molecule type" value="Genomic_DNA"/>
</dbReference>